<name>A0ABV6LL95_9BACI</name>
<keyword evidence="1" id="KW-1133">Transmembrane helix</keyword>
<keyword evidence="1" id="KW-0812">Transmembrane</keyword>
<gene>
    <name evidence="3" type="ORF">ACFFGV_05675</name>
</gene>
<evidence type="ECO:0000259" key="2">
    <source>
        <dbReference type="Pfam" id="PF12164"/>
    </source>
</evidence>
<dbReference type="InterPro" id="IPR038548">
    <property type="entry name" value="SporV_AA_N_sf"/>
</dbReference>
<evidence type="ECO:0000256" key="1">
    <source>
        <dbReference type="SAM" id="Phobius"/>
    </source>
</evidence>
<dbReference type="Pfam" id="PF12164">
    <property type="entry name" value="SporV_AA"/>
    <property type="match status" value="1"/>
</dbReference>
<dbReference type="EMBL" id="JBHLTP010000003">
    <property type="protein sequence ID" value="MFC0523083.1"/>
    <property type="molecule type" value="Genomic_DNA"/>
</dbReference>
<dbReference type="Proteomes" id="UP001589836">
    <property type="component" value="Unassembled WGS sequence"/>
</dbReference>
<comment type="caution">
    <text evidence="3">The sequence shown here is derived from an EMBL/GenBank/DDBJ whole genome shotgun (WGS) entry which is preliminary data.</text>
</comment>
<accession>A0ABV6LL95</accession>
<keyword evidence="4" id="KW-1185">Reference proteome</keyword>
<sequence>MSEIVYIRMKQKINASKNQSLCLSDVAYISAPSTWKETLESMKLYTIQGSDRNIVIMDVFRVIYYLRDVFPDLEVQPIGPNQSIVMIQRSKKNPSILLVIVIWLLLFIGAAMAIINFHFDVSMEAVQQRIHFLLTGKEVKHPLWLEIPYSIGLGLGMILFFNHLFKKRINEEPSPLEIEMHKYQQDLDQYVVFHENELSKGLNNHDDTSS</sequence>
<dbReference type="Gene3D" id="2.60.480.10">
    <property type="entry name" value="eubacterium ventriosum atcc domain"/>
    <property type="match status" value="1"/>
</dbReference>
<proteinExistence type="predicted"/>
<dbReference type="RefSeq" id="WP_377345617.1">
    <property type="nucleotide sequence ID" value="NZ_JBHLTP010000003.1"/>
</dbReference>
<organism evidence="3 4">
    <name type="scientific">Pontibacillus salicampi</name>
    <dbReference type="NCBI Taxonomy" id="1449801"/>
    <lineage>
        <taxon>Bacteria</taxon>
        <taxon>Bacillati</taxon>
        <taxon>Bacillota</taxon>
        <taxon>Bacilli</taxon>
        <taxon>Bacillales</taxon>
        <taxon>Bacillaceae</taxon>
        <taxon>Pontibacillus</taxon>
    </lineage>
</organism>
<protein>
    <submittedName>
        <fullName evidence="3">Stage V sporulation protein AA</fullName>
    </submittedName>
</protein>
<feature type="transmembrane region" description="Helical" evidence="1">
    <location>
        <begin position="147"/>
        <end position="165"/>
    </location>
</feature>
<dbReference type="InterPro" id="IPR021997">
    <property type="entry name" value="SporV_AA"/>
</dbReference>
<keyword evidence="1" id="KW-0472">Membrane</keyword>
<reference evidence="3 4" key="1">
    <citation type="submission" date="2024-09" db="EMBL/GenBank/DDBJ databases">
        <authorList>
            <person name="Sun Q."/>
            <person name="Mori K."/>
        </authorList>
    </citation>
    <scope>NUCLEOTIDE SEQUENCE [LARGE SCALE GENOMIC DNA]</scope>
    <source>
        <strain evidence="3 4">NCAIM B.02529</strain>
    </source>
</reference>
<feature type="transmembrane region" description="Helical" evidence="1">
    <location>
        <begin position="96"/>
        <end position="119"/>
    </location>
</feature>
<evidence type="ECO:0000313" key="4">
    <source>
        <dbReference type="Proteomes" id="UP001589836"/>
    </source>
</evidence>
<evidence type="ECO:0000313" key="3">
    <source>
        <dbReference type="EMBL" id="MFC0523083.1"/>
    </source>
</evidence>
<feature type="domain" description="Stage V sporulation protein AA" evidence="2">
    <location>
        <begin position="3"/>
        <end position="89"/>
    </location>
</feature>